<feature type="compositionally biased region" description="Low complexity" evidence="7">
    <location>
        <begin position="237"/>
        <end position="267"/>
    </location>
</feature>
<feature type="compositionally biased region" description="Basic residues" evidence="7">
    <location>
        <begin position="193"/>
        <end position="204"/>
    </location>
</feature>
<dbReference type="SMART" id="SM00425">
    <property type="entry name" value="TBOX"/>
    <property type="match status" value="1"/>
</dbReference>
<dbReference type="InterPro" id="IPR036960">
    <property type="entry name" value="T-box_sf"/>
</dbReference>
<dbReference type="PANTHER" id="PTHR11267">
    <property type="entry name" value="T-BOX PROTEIN-RELATED"/>
    <property type="match status" value="1"/>
</dbReference>
<dbReference type="Proteomes" id="UP000095282">
    <property type="component" value="Unplaced"/>
</dbReference>
<evidence type="ECO:0000256" key="2">
    <source>
        <dbReference type="ARBA" id="ARBA00023015"/>
    </source>
</evidence>
<dbReference type="GO" id="GO:0000978">
    <property type="term" value="F:RNA polymerase II cis-regulatory region sequence-specific DNA binding"/>
    <property type="evidence" value="ECO:0007669"/>
    <property type="project" value="InterPro"/>
</dbReference>
<dbReference type="GO" id="GO:0000785">
    <property type="term" value="C:chromatin"/>
    <property type="evidence" value="ECO:0007669"/>
    <property type="project" value="TreeGrafter"/>
</dbReference>
<dbReference type="GO" id="GO:0045893">
    <property type="term" value="P:positive regulation of DNA-templated transcription"/>
    <property type="evidence" value="ECO:0007669"/>
    <property type="project" value="InterPro"/>
</dbReference>
<dbReference type="GO" id="GO:0005634">
    <property type="term" value="C:nucleus"/>
    <property type="evidence" value="ECO:0007669"/>
    <property type="project" value="UniProtKB-SubCell"/>
</dbReference>
<organism evidence="9 10">
    <name type="scientific">Caenorhabditis tropicalis</name>
    <dbReference type="NCBI Taxonomy" id="1561998"/>
    <lineage>
        <taxon>Eukaryota</taxon>
        <taxon>Metazoa</taxon>
        <taxon>Ecdysozoa</taxon>
        <taxon>Nematoda</taxon>
        <taxon>Chromadorea</taxon>
        <taxon>Rhabditida</taxon>
        <taxon>Rhabditina</taxon>
        <taxon>Rhabditomorpha</taxon>
        <taxon>Rhabditoidea</taxon>
        <taxon>Rhabditidae</taxon>
        <taxon>Peloderinae</taxon>
        <taxon>Caenorhabditis</taxon>
    </lineage>
</organism>
<evidence type="ECO:0000313" key="9">
    <source>
        <dbReference type="Proteomes" id="UP000095282"/>
    </source>
</evidence>
<evidence type="ECO:0000256" key="4">
    <source>
        <dbReference type="ARBA" id="ARBA00023163"/>
    </source>
</evidence>
<name>A0A1I7U1N5_9PELO</name>
<dbReference type="PROSITE" id="PS50252">
    <property type="entry name" value="TBOX_3"/>
    <property type="match status" value="1"/>
</dbReference>
<evidence type="ECO:0000256" key="5">
    <source>
        <dbReference type="ARBA" id="ARBA00023242"/>
    </source>
</evidence>
<dbReference type="InterPro" id="IPR008967">
    <property type="entry name" value="p53-like_TF_DNA-bd_sf"/>
</dbReference>
<evidence type="ECO:0000256" key="3">
    <source>
        <dbReference type="ARBA" id="ARBA00023125"/>
    </source>
</evidence>
<keyword evidence="5 6" id="KW-0539">Nucleus</keyword>
<feature type="compositionally biased region" description="Low complexity" evidence="7">
    <location>
        <begin position="281"/>
        <end position="292"/>
    </location>
</feature>
<dbReference type="GO" id="GO:0001708">
    <property type="term" value="P:cell fate specification"/>
    <property type="evidence" value="ECO:0007669"/>
    <property type="project" value="TreeGrafter"/>
</dbReference>
<evidence type="ECO:0000256" key="6">
    <source>
        <dbReference type="PROSITE-ProRule" id="PRU00201"/>
    </source>
</evidence>
<dbReference type="eggNOG" id="KOG3585">
    <property type="taxonomic scope" value="Eukaryota"/>
</dbReference>
<evidence type="ECO:0000256" key="1">
    <source>
        <dbReference type="ARBA" id="ARBA00004123"/>
    </source>
</evidence>
<evidence type="ECO:0000259" key="8">
    <source>
        <dbReference type="PROSITE" id="PS50252"/>
    </source>
</evidence>
<feature type="region of interest" description="Disordered" evidence="7">
    <location>
        <begin position="187"/>
        <end position="334"/>
    </location>
</feature>
<keyword evidence="2" id="KW-0805">Transcription regulation</keyword>
<comment type="subcellular location">
    <subcellularLocation>
        <location evidence="1 6">Nucleus</location>
    </subcellularLocation>
</comment>
<keyword evidence="9" id="KW-1185">Reference proteome</keyword>
<sequence>MSSSSTSPSGIQLSLSDAELWKKFYPGTEMVLTSTKPRKMFPNLEYNIKGLDPETLYSVLIYMERCDKIKYHFKKGKWEEAANGDPILQIDRKQHKDGGQTGDHWMKQSISFDHIRLTNNESLKGDQMILMQSMHLYQPVVVIKRLTDEMEEEFRLEMTRFYTVTAYQCEEQIQLKKALNKFASGFRAEGGHNRKKKDSKRGKKKPSDSPLWNPATPPTFGFPMNGIWTPPTMSSQTPPFGFLTPPNTLTPPTLTPPNLSGSSTITPPTMPSQTPPPFAFLNPSQPNSLTPPTLTPPPISNFSTPMGSTPSTSGSSNSSQSSLTPPPFTPLAPPTYDFNSPSGYNNPYGMWYWGGQWTPNTGASGEASGNYGNMENTKQLTIDDLSILLAEFEKSSYPGRVRVKDIAATLSTDISPNQVLEFFENQAKVRIANDPGFQVTMMADEINWIEKTKVSNFIVSPNRVE</sequence>
<dbReference type="SUPFAM" id="SSF49417">
    <property type="entry name" value="p53-like transcription factors"/>
    <property type="match status" value="1"/>
</dbReference>
<dbReference type="PANTHER" id="PTHR11267:SF189">
    <property type="entry name" value="T-BOX PROTEIN 31-RELATED"/>
    <property type="match status" value="1"/>
</dbReference>
<feature type="compositionally biased region" description="Pro residues" evidence="7">
    <location>
        <begin position="268"/>
        <end position="278"/>
    </location>
</feature>
<keyword evidence="4" id="KW-0804">Transcription</keyword>
<dbReference type="PRINTS" id="PR00937">
    <property type="entry name" value="TBOX"/>
</dbReference>
<dbReference type="InterPro" id="IPR046360">
    <property type="entry name" value="T-box_DNA-bd"/>
</dbReference>
<dbReference type="CDD" id="cd00182">
    <property type="entry name" value="T-box"/>
    <property type="match status" value="1"/>
</dbReference>
<dbReference type="GO" id="GO:0000981">
    <property type="term" value="F:DNA-binding transcription factor activity, RNA polymerase II-specific"/>
    <property type="evidence" value="ECO:0007669"/>
    <property type="project" value="TreeGrafter"/>
</dbReference>
<dbReference type="InterPro" id="IPR001699">
    <property type="entry name" value="TF_T-box"/>
</dbReference>
<feature type="compositionally biased region" description="Low complexity" evidence="7">
    <location>
        <begin position="300"/>
        <end position="323"/>
    </location>
</feature>
<comment type="caution">
    <text evidence="6">Lacks conserved residue(s) required for the propagation of feature annotation.</text>
</comment>
<dbReference type="WBParaSite" id="Csp11.Scaffold629.g13949.t2">
    <property type="protein sequence ID" value="Csp11.Scaffold629.g13949.t2"/>
    <property type="gene ID" value="Csp11.Scaffold629.g13949"/>
</dbReference>
<dbReference type="AlphaFoldDB" id="A0A1I7U1N5"/>
<accession>A0A1I7U1N5</accession>
<evidence type="ECO:0000313" key="10">
    <source>
        <dbReference type="WBParaSite" id="Csp11.Scaffold629.g13949.t2"/>
    </source>
</evidence>
<dbReference type="CDD" id="cd00086">
    <property type="entry name" value="homeodomain"/>
    <property type="match status" value="1"/>
</dbReference>
<proteinExistence type="predicted"/>
<dbReference type="FunFam" id="2.60.40.820:FF:000013">
    <property type="entry name" value="T-box transcription factor tbx-9"/>
    <property type="match status" value="1"/>
</dbReference>
<dbReference type="Gene3D" id="2.60.40.820">
    <property type="entry name" value="Transcription factor, T-box"/>
    <property type="match status" value="1"/>
</dbReference>
<evidence type="ECO:0000256" key="7">
    <source>
        <dbReference type="SAM" id="MobiDB-lite"/>
    </source>
</evidence>
<dbReference type="InterPro" id="IPR001356">
    <property type="entry name" value="HD"/>
</dbReference>
<dbReference type="STRING" id="1561998.A0A1I7U1N5"/>
<dbReference type="Pfam" id="PF00907">
    <property type="entry name" value="T-box"/>
    <property type="match status" value="1"/>
</dbReference>
<reference evidence="10" key="1">
    <citation type="submission" date="2016-11" db="UniProtKB">
        <authorList>
            <consortium name="WormBaseParasite"/>
        </authorList>
    </citation>
    <scope>IDENTIFICATION</scope>
</reference>
<feature type="compositionally biased region" description="Pro residues" evidence="7">
    <location>
        <begin position="324"/>
        <end position="333"/>
    </location>
</feature>
<feature type="domain" description="T-box" evidence="8">
    <location>
        <begin position="15"/>
        <end position="188"/>
    </location>
</feature>
<keyword evidence="3 6" id="KW-0238">DNA-binding</keyword>
<protein>
    <submittedName>
        <fullName evidence="10">T-box domain-containing protein</fullName>
    </submittedName>
</protein>